<dbReference type="EMBL" id="CAMGYJ010000008">
    <property type="protein sequence ID" value="CAI0467066.1"/>
    <property type="molecule type" value="Genomic_DNA"/>
</dbReference>
<comment type="caution">
    <text evidence="1">The sequence shown here is derived from an EMBL/GenBank/DDBJ whole genome shotgun (WGS) entry which is preliminary data.</text>
</comment>
<proteinExistence type="predicted"/>
<evidence type="ECO:0000313" key="1">
    <source>
        <dbReference type="EMBL" id="CAI0467066.1"/>
    </source>
</evidence>
<keyword evidence="2" id="KW-1185">Reference proteome</keyword>
<accession>A0AAV0P9S2</accession>
<feature type="non-terminal residue" evidence="1">
    <location>
        <position position="1"/>
    </location>
</feature>
<dbReference type="AlphaFoldDB" id="A0AAV0P9S2"/>
<evidence type="ECO:0000313" key="2">
    <source>
        <dbReference type="Proteomes" id="UP001154282"/>
    </source>
</evidence>
<dbReference type="Proteomes" id="UP001154282">
    <property type="component" value="Unassembled WGS sequence"/>
</dbReference>
<name>A0AAV0P9S2_9ROSI</name>
<sequence length="124" mass="13934">QQNNNFVSKFRHGRRLLSPSPKRIFSSSPVPGEEDAKARGQFWVDSSSMLSSRFVVLSVAVNSLNALGISINSSRFVEFSFAFAQSLCRFLLRLLLPDQNRWPSTTLLHPSHCLFNLIPLGVEI</sequence>
<gene>
    <name evidence="1" type="ORF">LITE_LOCUS37290</name>
</gene>
<reference evidence="1" key="1">
    <citation type="submission" date="2022-08" db="EMBL/GenBank/DDBJ databases">
        <authorList>
            <person name="Gutierrez-Valencia J."/>
        </authorList>
    </citation>
    <scope>NUCLEOTIDE SEQUENCE</scope>
</reference>
<protein>
    <submittedName>
        <fullName evidence="1">Uncharacterized protein</fullName>
    </submittedName>
</protein>
<organism evidence="1 2">
    <name type="scientific">Linum tenue</name>
    <dbReference type="NCBI Taxonomy" id="586396"/>
    <lineage>
        <taxon>Eukaryota</taxon>
        <taxon>Viridiplantae</taxon>
        <taxon>Streptophyta</taxon>
        <taxon>Embryophyta</taxon>
        <taxon>Tracheophyta</taxon>
        <taxon>Spermatophyta</taxon>
        <taxon>Magnoliopsida</taxon>
        <taxon>eudicotyledons</taxon>
        <taxon>Gunneridae</taxon>
        <taxon>Pentapetalae</taxon>
        <taxon>rosids</taxon>
        <taxon>fabids</taxon>
        <taxon>Malpighiales</taxon>
        <taxon>Linaceae</taxon>
        <taxon>Linum</taxon>
    </lineage>
</organism>